<dbReference type="AlphaFoldDB" id="A0AA39V8N7"/>
<reference evidence="2" key="1">
    <citation type="submission" date="2023-03" db="EMBL/GenBank/DDBJ databases">
        <title>Complete genome of Cladonia borealis.</title>
        <authorList>
            <person name="Park H."/>
        </authorList>
    </citation>
    <scope>NUCLEOTIDE SEQUENCE</scope>
    <source>
        <strain evidence="2">ANT050790</strain>
    </source>
</reference>
<evidence type="ECO:0000313" key="3">
    <source>
        <dbReference type="Proteomes" id="UP001166286"/>
    </source>
</evidence>
<organism evidence="2 3">
    <name type="scientific">Cladonia borealis</name>
    <dbReference type="NCBI Taxonomy" id="184061"/>
    <lineage>
        <taxon>Eukaryota</taxon>
        <taxon>Fungi</taxon>
        <taxon>Dikarya</taxon>
        <taxon>Ascomycota</taxon>
        <taxon>Pezizomycotina</taxon>
        <taxon>Lecanoromycetes</taxon>
        <taxon>OSLEUM clade</taxon>
        <taxon>Lecanoromycetidae</taxon>
        <taxon>Lecanorales</taxon>
        <taxon>Lecanorineae</taxon>
        <taxon>Cladoniaceae</taxon>
        <taxon>Cladonia</taxon>
    </lineage>
</organism>
<protein>
    <submittedName>
        <fullName evidence="2">Uncharacterized protein</fullName>
    </submittedName>
</protein>
<feature type="region of interest" description="Disordered" evidence="1">
    <location>
        <begin position="1"/>
        <end position="119"/>
    </location>
</feature>
<feature type="compositionally biased region" description="Acidic residues" evidence="1">
    <location>
        <begin position="55"/>
        <end position="75"/>
    </location>
</feature>
<comment type="caution">
    <text evidence="2">The sequence shown here is derived from an EMBL/GenBank/DDBJ whole genome shotgun (WGS) entry which is preliminary data.</text>
</comment>
<evidence type="ECO:0000256" key="1">
    <source>
        <dbReference type="SAM" id="MobiDB-lite"/>
    </source>
</evidence>
<feature type="compositionally biased region" description="Acidic residues" evidence="1">
    <location>
        <begin position="106"/>
        <end position="119"/>
    </location>
</feature>
<sequence length="119" mass="13393">MRVVTSKRGVMHFVPEANYNAHKAKVSKKNRYAYTPSNYESTEHEQPSNEHEQPAPEDEQPPPEDELPAPEDEQPAPEPKQPATSSSKPGVHKVPSPAQNKLTNENLEEQNEVVEQEQT</sequence>
<dbReference type="EMBL" id="JAFEKC020000008">
    <property type="protein sequence ID" value="KAK0513210.1"/>
    <property type="molecule type" value="Genomic_DNA"/>
</dbReference>
<dbReference type="Proteomes" id="UP001166286">
    <property type="component" value="Unassembled WGS sequence"/>
</dbReference>
<proteinExistence type="predicted"/>
<feature type="compositionally biased region" description="Basic residues" evidence="1">
    <location>
        <begin position="22"/>
        <end position="31"/>
    </location>
</feature>
<keyword evidence="3" id="KW-1185">Reference proteome</keyword>
<accession>A0AA39V8N7</accession>
<name>A0AA39V8N7_9LECA</name>
<feature type="compositionally biased region" description="Basic and acidic residues" evidence="1">
    <location>
        <begin position="41"/>
        <end position="54"/>
    </location>
</feature>
<evidence type="ECO:0000313" key="2">
    <source>
        <dbReference type="EMBL" id="KAK0513210.1"/>
    </source>
</evidence>
<gene>
    <name evidence="2" type="ORF">JMJ35_004196</name>
</gene>